<dbReference type="PANTHER" id="PTHR32507:SF8">
    <property type="entry name" value="CNH1P"/>
    <property type="match status" value="1"/>
</dbReference>
<dbReference type="Pfam" id="PF00999">
    <property type="entry name" value="Na_H_Exchanger"/>
    <property type="match status" value="1"/>
</dbReference>
<keyword evidence="2" id="KW-0813">Transport</keyword>
<keyword evidence="6" id="KW-0406">Ion transport</keyword>
<reference evidence="11" key="1">
    <citation type="submission" date="2020-07" db="EMBL/GenBank/DDBJ databases">
        <title>Huge and variable diversity of episymbiotic CPR bacteria and DPANN archaea in groundwater ecosystems.</title>
        <authorList>
            <person name="He C.Y."/>
            <person name="Keren R."/>
            <person name="Whittaker M."/>
            <person name="Farag I.F."/>
            <person name="Doudna J."/>
            <person name="Cate J.H.D."/>
            <person name="Banfield J.F."/>
        </authorList>
    </citation>
    <scope>NUCLEOTIDE SEQUENCE</scope>
    <source>
        <strain evidence="11">NC_groundwater_928_Pr1_S-0.2um_72_17</strain>
    </source>
</reference>
<feature type="transmembrane region" description="Helical" evidence="9">
    <location>
        <begin position="204"/>
        <end position="227"/>
    </location>
</feature>
<dbReference type="PANTHER" id="PTHR32507">
    <property type="entry name" value="NA(+)/H(+) ANTIPORTER 1"/>
    <property type="match status" value="1"/>
</dbReference>
<keyword evidence="7 9" id="KW-0472">Membrane</keyword>
<dbReference type="Gene3D" id="3.40.250.10">
    <property type="entry name" value="Rhodanese-like domain"/>
    <property type="match status" value="1"/>
</dbReference>
<keyword evidence="5 9" id="KW-1133">Transmembrane helix</keyword>
<dbReference type="SUPFAM" id="SSF52821">
    <property type="entry name" value="Rhodanese/Cell cycle control phosphatase"/>
    <property type="match status" value="1"/>
</dbReference>
<sequence length="329" mass="34180">MLLPIVVIAMIELGGSNAAVGPRALTHSLVGLFLLGPLLGAAVGWIGITALGWARRHMGVRRDYESLYALGLAFAAFAAAESVGGSGFVAAFGAGIMIDAADPELCDCFMEYGEATAEMFLLLTFVALGTTLIWSGFDVMHWRTLVFAALALGVRSVVLYPMLGGLGLAARDRALIALLGPRGLSSLLLVLLPVFAGVSGAEGLFAVVCVVVLLSLVIHGGGIALYLGARTPRRAAPAPAAAPADTPAPVSTPALAARDDDDPRLTLDELARLRARGEPLVIADARKDAAYYGDGLKAEGAVRIDPEEPVEDAEAHRLPREATIAVYCA</sequence>
<evidence type="ECO:0000259" key="10">
    <source>
        <dbReference type="Pfam" id="PF00999"/>
    </source>
</evidence>
<dbReference type="GO" id="GO:1902600">
    <property type="term" value="P:proton transmembrane transport"/>
    <property type="evidence" value="ECO:0007669"/>
    <property type="project" value="InterPro"/>
</dbReference>
<evidence type="ECO:0000313" key="12">
    <source>
        <dbReference type="Proteomes" id="UP000807850"/>
    </source>
</evidence>
<gene>
    <name evidence="11" type="ORF">HY076_05855</name>
</gene>
<dbReference type="Proteomes" id="UP000807850">
    <property type="component" value="Unassembled WGS sequence"/>
</dbReference>
<accession>A0A9D6LAU1</accession>
<dbReference type="GO" id="GO:0005886">
    <property type="term" value="C:plasma membrane"/>
    <property type="evidence" value="ECO:0007669"/>
    <property type="project" value="UniProtKB-SubCell"/>
</dbReference>
<evidence type="ECO:0000313" key="11">
    <source>
        <dbReference type="EMBL" id="MBI3539778.1"/>
    </source>
</evidence>
<evidence type="ECO:0000256" key="2">
    <source>
        <dbReference type="ARBA" id="ARBA00022448"/>
    </source>
</evidence>
<dbReference type="GO" id="GO:0015297">
    <property type="term" value="F:antiporter activity"/>
    <property type="evidence" value="ECO:0007669"/>
    <property type="project" value="UniProtKB-KW"/>
</dbReference>
<comment type="caution">
    <text evidence="11">The sequence shown here is derived from an EMBL/GenBank/DDBJ whole genome shotgun (WGS) entry which is preliminary data.</text>
</comment>
<evidence type="ECO:0000256" key="6">
    <source>
        <dbReference type="ARBA" id="ARBA00023065"/>
    </source>
</evidence>
<dbReference type="EMBL" id="JACQAY010000183">
    <property type="protein sequence ID" value="MBI3539778.1"/>
    <property type="molecule type" value="Genomic_DNA"/>
</dbReference>
<proteinExistence type="predicted"/>
<evidence type="ECO:0000256" key="5">
    <source>
        <dbReference type="ARBA" id="ARBA00022989"/>
    </source>
</evidence>
<feature type="transmembrane region" description="Helical" evidence="9">
    <location>
        <begin position="143"/>
        <end position="163"/>
    </location>
</feature>
<protein>
    <submittedName>
        <fullName evidence="11">Cation:proton antiporter</fullName>
    </submittedName>
</protein>
<evidence type="ECO:0000256" key="4">
    <source>
        <dbReference type="ARBA" id="ARBA00022692"/>
    </source>
</evidence>
<feature type="transmembrane region" description="Helical" evidence="9">
    <location>
        <begin position="28"/>
        <end position="54"/>
    </location>
</feature>
<evidence type="ECO:0000256" key="3">
    <source>
        <dbReference type="ARBA" id="ARBA00022449"/>
    </source>
</evidence>
<comment type="subcellular location">
    <subcellularLocation>
        <location evidence="1">Cell membrane</location>
        <topology evidence="1">Multi-pass membrane protein</topology>
    </subcellularLocation>
</comment>
<keyword evidence="4 9" id="KW-0812">Transmembrane</keyword>
<feature type="transmembrane region" description="Helical" evidence="9">
    <location>
        <begin position="119"/>
        <end position="137"/>
    </location>
</feature>
<keyword evidence="3" id="KW-0050">Antiport</keyword>
<feature type="compositionally biased region" description="Low complexity" evidence="8">
    <location>
        <begin position="237"/>
        <end position="256"/>
    </location>
</feature>
<evidence type="ECO:0000256" key="8">
    <source>
        <dbReference type="SAM" id="MobiDB-lite"/>
    </source>
</evidence>
<feature type="domain" description="Cation/H+ exchanger transmembrane" evidence="10">
    <location>
        <begin position="7"/>
        <end position="227"/>
    </location>
</feature>
<organism evidence="11 12">
    <name type="scientific">Eiseniibacteriota bacterium</name>
    <dbReference type="NCBI Taxonomy" id="2212470"/>
    <lineage>
        <taxon>Bacteria</taxon>
        <taxon>Candidatus Eiseniibacteriota</taxon>
    </lineage>
</organism>
<dbReference type="InterPro" id="IPR036873">
    <property type="entry name" value="Rhodanese-like_dom_sf"/>
</dbReference>
<feature type="transmembrane region" description="Helical" evidence="9">
    <location>
        <begin position="175"/>
        <end position="198"/>
    </location>
</feature>
<evidence type="ECO:0000256" key="9">
    <source>
        <dbReference type="SAM" id="Phobius"/>
    </source>
</evidence>
<evidence type="ECO:0000256" key="1">
    <source>
        <dbReference type="ARBA" id="ARBA00004651"/>
    </source>
</evidence>
<name>A0A9D6LAU1_UNCEI</name>
<feature type="region of interest" description="Disordered" evidence="8">
    <location>
        <begin position="237"/>
        <end position="260"/>
    </location>
</feature>
<dbReference type="AlphaFoldDB" id="A0A9D6LAU1"/>
<dbReference type="InterPro" id="IPR006153">
    <property type="entry name" value="Cation/H_exchanger_TM"/>
</dbReference>
<evidence type="ECO:0000256" key="7">
    <source>
        <dbReference type="ARBA" id="ARBA00023136"/>
    </source>
</evidence>